<evidence type="ECO:0000256" key="1">
    <source>
        <dbReference type="PIRSR" id="PIRSR005902-1"/>
    </source>
</evidence>
<sequence>MKLFDAHCHLQDPRIFDKAPQLIAAAVDSGVVRFACNGVSEVCCREDTQLAQHFKTILRGYSLCCSWRGNSQIWERLRDGWELDFMSFSLIRKDWSSSKIGLDKGSQGKKVDFTDQVNVFRQQLELAKELKRPASIHCVRAFGDLLQIMKSLGPFPAGVILHSYLGSAEMVPEFANLGAYFSFSGFLMSMKVHKAKRMLKMVPSERILLETDAPDALPKSELDSAHLVEGASLPEELQSIEISSAPFAGARDVLTFPKEALNHPQNIHKVLIYVASLVEMTKEELAEVIYQNAVRLFSYDTCGGQS</sequence>
<reference evidence="3" key="1">
    <citation type="submission" date="2025-08" db="UniProtKB">
        <authorList>
            <consortium name="RefSeq"/>
        </authorList>
    </citation>
    <scope>IDENTIFICATION</scope>
</reference>
<dbReference type="CDD" id="cd01310">
    <property type="entry name" value="TatD_DNAse"/>
    <property type="match status" value="1"/>
</dbReference>
<dbReference type="Pfam" id="PF01026">
    <property type="entry name" value="TatD_DNase"/>
    <property type="match status" value="1"/>
</dbReference>
<feature type="binding site" evidence="1">
    <location>
        <position position="137"/>
    </location>
    <ligand>
        <name>a divalent metal cation</name>
        <dbReference type="ChEBI" id="CHEBI:60240"/>
        <label>2</label>
    </ligand>
</feature>
<organism evidence="2 3">
    <name type="scientific">Prunus avium</name>
    <name type="common">Cherry</name>
    <name type="synonym">Cerasus avium</name>
    <dbReference type="NCBI Taxonomy" id="42229"/>
    <lineage>
        <taxon>Eukaryota</taxon>
        <taxon>Viridiplantae</taxon>
        <taxon>Streptophyta</taxon>
        <taxon>Embryophyta</taxon>
        <taxon>Tracheophyta</taxon>
        <taxon>Spermatophyta</taxon>
        <taxon>Magnoliopsida</taxon>
        <taxon>eudicotyledons</taxon>
        <taxon>Gunneridae</taxon>
        <taxon>Pentapetalae</taxon>
        <taxon>rosids</taxon>
        <taxon>fabids</taxon>
        <taxon>Rosales</taxon>
        <taxon>Rosaceae</taxon>
        <taxon>Amygdaloideae</taxon>
        <taxon>Amygdaleae</taxon>
        <taxon>Prunus</taxon>
    </lineage>
</organism>
<accession>A0A6P5SRF1</accession>
<keyword evidence="1" id="KW-0479">Metal-binding</keyword>
<evidence type="ECO:0000313" key="2">
    <source>
        <dbReference type="Proteomes" id="UP000515124"/>
    </source>
</evidence>
<dbReference type="SUPFAM" id="SSF51556">
    <property type="entry name" value="Metallo-dependent hydrolases"/>
    <property type="match status" value="1"/>
</dbReference>
<dbReference type="InterPro" id="IPR001130">
    <property type="entry name" value="TatD-like"/>
</dbReference>
<dbReference type="Proteomes" id="UP000515124">
    <property type="component" value="Unplaced"/>
</dbReference>
<dbReference type="AlphaFoldDB" id="A0A6P5SRF1"/>
<dbReference type="GO" id="GO:0046872">
    <property type="term" value="F:metal ion binding"/>
    <property type="evidence" value="ECO:0007669"/>
    <property type="project" value="UniProtKB-KW"/>
</dbReference>
<dbReference type="InterPro" id="IPR032466">
    <property type="entry name" value="Metal_Hydrolase"/>
</dbReference>
<keyword evidence="2" id="KW-1185">Reference proteome</keyword>
<dbReference type="PANTHER" id="PTHR47176:SF1">
    <property type="entry name" value="OS04G0577500 PROTEIN"/>
    <property type="match status" value="1"/>
</dbReference>
<dbReference type="RefSeq" id="XP_021818739.1">
    <property type="nucleotide sequence ID" value="XM_021963047.1"/>
</dbReference>
<proteinExistence type="predicted"/>
<dbReference type="KEGG" id="pavi:110760737"/>
<feature type="binding site" evidence="1">
    <location>
        <position position="212"/>
    </location>
    <ligand>
        <name>a divalent metal cation</name>
        <dbReference type="ChEBI" id="CHEBI:60240"/>
        <label>1</label>
    </ligand>
</feature>
<gene>
    <name evidence="3" type="primary">LOC110760737</name>
</gene>
<evidence type="ECO:0000313" key="3">
    <source>
        <dbReference type="RefSeq" id="XP_021818739.1"/>
    </source>
</evidence>
<protein>
    <submittedName>
        <fullName evidence="3">Uncharacterized protein LOC110760737 isoform X1</fullName>
    </submittedName>
</protein>
<dbReference type="GeneID" id="110760737"/>
<dbReference type="PIRSF" id="PIRSF005902">
    <property type="entry name" value="DNase_TatD"/>
    <property type="match status" value="1"/>
</dbReference>
<dbReference type="GO" id="GO:0016788">
    <property type="term" value="F:hydrolase activity, acting on ester bonds"/>
    <property type="evidence" value="ECO:0007669"/>
    <property type="project" value="InterPro"/>
</dbReference>
<dbReference type="Gene3D" id="3.20.20.140">
    <property type="entry name" value="Metal-dependent hydrolases"/>
    <property type="match status" value="1"/>
</dbReference>
<dbReference type="PANTHER" id="PTHR47176">
    <property type="entry name" value="OSJNBA0020J04.13 PROTEIN"/>
    <property type="match status" value="1"/>
</dbReference>
<feature type="binding site" evidence="1">
    <location>
        <position position="162"/>
    </location>
    <ligand>
        <name>a divalent metal cation</name>
        <dbReference type="ChEBI" id="CHEBI:60240"/>
        <label>2</label>
    </ligand>
</feature>
<feature type="binding site" evidence="1">
    <location>
        <position position="9"/>
    </location>
    <ligand>
        <name>a divalent metal cation</name>
        <dbReference type="ChEBI" id="CHEBI:60240"/>
        <label>1</label>
    </ligand>
</feature>
<name>A0A6P5SRF1_PRUAV</name>
<feature type="binding site" evidence="1">
    <location>
        <position position="7"/>
    </location>
    <ligand>
        <name>a divalent metal cation</name>
        <dbReference type="ChEBI" id="CHEBI:60240"/>
        <label>1</label>
    </ligand>
</feature>